<dbReference type="Gene3D" id="2.60.40.60">
    <property type="entry name" value="Cadherins"/>
    <property type="match status" value="1"/>
</dbReference>
<dbReference type="CDD" id="cd11304">
    <property type="entry name" value="Cadherin_repeat"/>
    <property type="match status" value="1"/>
</dbReference>
<dbReference type="SUPFAM" id="SSF49313">
    <property type="entry name" value="Cadherin-like"/>
    <property type="match status" value="1"/>
</dbReference>
<name>A0A183B1B2_9TREM</name>
<dbReference type="GO" id="GO:0007156">
    <property type="term" value="P:homophilic cell adhesion via plasma membrane adhesion molecules"/>
    <property type="evidence" value="ECO:0007669"/>
    <property type="project" value="InterPro"/>
</dbReference>
<keyword evidence="2" id="KW-0472">Membrane</keyword>
<dbReference type="EMBL" id="UZAN01054070">
    <property type="protein sequence ID" value="VDP90269.1"/>
    <property type="molecule type" value="Genomic_DNA"/>
</dbReference>
<feature type="signal peptide" evidence="3">
    <location>
        <begin position="1"/>
        <end position="27"/>
    </location>
</feature>
<dbReference type="AlphaFoldDB" id="A0A183B1B2"/>
<keyword evidence="2" id="KW-1133">Transmembrane helix</keyword>
<evidence type="ECO:0000313" key="5">
    <source>
        <dbReference type="EMBL" id="VDP90269.1"/>
    </source>
</evidence>
<gene>
    <name evidence="5" type="ORF">ECPE_LOCUS12997</name>
</gene>
<dbReference type="InterPro" id="IPR002126">
    <property type="entry name" value="Cadherin-like_dom"/>
</dbReference>
<evidence type="ECO:0000259" key="4">
    <source>
        <dbReference type="PROSITE" id="PS50268"/>
    </source>
</evidence>
<evidence type="ECO:0000313" key="7">
    <source>
        <dbReference type="WBParaSite" id="ECPE_0001303501-mRNA-1"/>
    </source>
</evidence>
<dbReference type="GO" id="GO:0005509">
    <property type="term" value="F:calcium ion binding"/>
    <property type="evidence" value="ECO:0007669"/>
    <property type="project" value="UniProtKB-UniRule"/>
</dbReference>
<reference evidence="5 6" key="2">
    <citation type="submission" date="2018-11" db="EMBL/GenBank/DDBJ databases">
        <authorList>
            <consortium name="Pathogen Informatics"/>
        </authorList>
    </citation>
    <scope>NUCLEOTIDE SEQUENCE [LARGE SCALE GENOMIC DNA]</scope>
    <source>
        <strain evidence="5 6">Egypt</strain>
    </source>
</reference>
<reference evidence="7" key="1">
    <citation type="submission" date="2016-06" db="UniProtKB">
        <authorList>
            <consortium name="WormBaseParasite"/>
        </authorList>
    </citation>
    <scope>IDENTIFICATION</scope>
</reference>
<evidence type="ECO:0000256" key="3">
    <source>
        <dbReference type="SAM" id="SignalP"/>
    </source>
</evidence>
<keyword evidence="1" id="KW-0106">Calcium</keyword>
<sequence length="283" mass="31180">MQPRCFNSHLLHELPVVFSLHVTQVHAVDRDAGNNGTVKYKLGAITLYESTGNTKAGLQPCDQPSLSSHSTLRAKYTTLDLTDYFQIDPLSGSFSLKSALPDQLIDLSCRIAISARDGASVPMESTIHMCLTITDALDESDGLNRTGSTSGTSMRLRGRNSRTTFYLYVIAAISIVGLLASIAFVLSAYFLWHRPRSKTIRDGTTMIRFHEVNNMASRTNVDKMEYVTNYGSSYGSPSAMTLLPTAANGKLLFEIFKETSRPQNVDSCDIHKNGFHPLNCSQQ</sequence>
<dbReference type="WBParaSite" id="ECPE_0001303501-mRNA-1">
    <property type="protein sequence ID" value="ECPE_0001303501-mRNA-1"/>
    <property type="gene ID" value="ECPE_0001303501"/>
</dbReference>
<dbReference type="InterPro" id="IPR015919">
    <property type="entry name" value="Cadherin-like_sf"/>
</dbReference>
<dbReference type="Proteomes" id="UP000272942">
    <property type="component" value="Unassembled WGS sequence"/>
</dbReference>
<dbReference type="PROSITE" id="PS50268">
    <property type="entry name" value="CADHERIN_2"/>
    <property type="match status" value="1"/>
</dbReference>
<protein>
    <submittedName>
        <fullName evidence="7">Cadherin domain-containing protein</fullName>
    </submittedName>
</protein>
<feature type="chain" id="PRO_5043138282" evidence="3">
    <location>
        <begin position="28"/>
        <end position="283"/>
    </location>
</feature>
<proteinExistence type="predicted"/>
<keyword evidence="6" id="KW-1185">Reference proteome</keyword>
<feature type="transmembrane region" description="Helical" evidence="2">
    <location>
        <begin position="165"/>
        <end position="192"/>
    </location>
</feature>
<evidence type="ECO:0000256" key="1">
    <source>
        <dbReference type="PROSITE-ProRule" id="PRU00043"/>
    </source>
</evidence>
<evidence type="ECO:0000313" key="6">
    <source>
        <dbReference type="Proteomes" id="UP000272942"/>
    </source>
</evidence>
<keyword evidence="2" id="KW-0812">Transmembrane</keyword>
<evidence type="ECO:0000256" key="2">
    <source>
        <dbReference type="SAM" id="Phobius"/>
    </source>
</evidence>
<organism evidence="7">
    <name type="scientific">Echinostoma caproni</name>
    <dbReference type="NCBI Taxonomy" id="27848"/>
    <lineage>
        <taxon>Eukaryota</taxon>
        <taxon>Metazoa</taxon>
        <taxon>Spiralia</taxon>
        <taxon>Lophotrochozoa</taxon>
        <taxon>Platyhelminthes</taxon>
        <taxon>Trematoda</taxon>
        <taxon>Digenea</taxon>
        <taxon>Plagiorchiida</taxon>
        <taxon>Echinostomata</taxon>
        <taxon>Echinostomatoidea</taxon>
        <taxon>Echinostomatidae</taxon>
        <taxon>Echinostoma</taxon>
    </lineage>
</organism>
<dbReference type="GO" id="GO:0016020">
    <property type="term" value="C:membrane"/>
    <property type="evidence" value="ECO:0007669"/>
    <property type="project" value="InterPro"/>
</dbReference>
<accession>A0A183B1B2</accession>
<keyword evidence="3" id="KW-0732">Signal</keyword>
<feature type="domain" description="Cadherin" evidence="4">
    <location>
        <begin position="22"/>
        <end position="143"/>
    </location>
</feature>